<dbReference type="InterPro" id="IPR012022">
    <property type="entry name" value="UCP005295"/>
</dbReference>
<dbReference type="EMBL" id="CP117811">
    <property type="protein sequence ID" value="WDE96036.1"/>
    <property type="molecule type" value="Genomic_DNA"/>
</dbReference>
<proteinExistence type="inferred from homology"/>
<evidence type="ECO:0000256" key="1">
    <source>
        <dbReference type="PIRNR" id="PIRNR005295"/>
    </source>
</evidence>
<dbReference type="SUPFAM" id="SSF51556">
    <property type="entry name" value="Metallo-dependent hydrolases"/>
    <property type="match status" value="1"/>
</dbReference>
<dbReference type="InterPro" id="IPR001130">
    <property type="entry name" value="TatD-like"/>
</dbReference>
<name>A0ABY7VPG0_9BACT</name>
<dbReference type="PANTHER" id="PTHR42658">
    <property type="entry name" value="HYDROLASE TATD"/>
    <property type="match status" value="1"/>
</dbReference>
<dbReference type="PIRSF" id="PIRSF005295">
    <property type="entry name" value="UCP005295_TatD"/>
    <property type="match status" value="1"/>
</dbReference>
<keyword evidence="1 2" id="KW-0378">Hydrolase</keyword>
<keyword evidence="1" id="KW-0479">Metal-binding</keyword>
<reference evidence="2 3" key="1">
    <citation type="submission" date="2023-02" db="EMBL/GenBank/DDBJ databases">
        <title>Genome sequence of Lentisphaera profundi SAORIC-696.</title>
        <authorList>
            <person name="Kim e."/>
            <person name="Cho J.-C."/>
            <person name="Choi A."/>
            <person name="Kang I."/>
        </authorList>
    </citation>
    <scope>NUCLEOTIDE SEQUENCE [LARGE SCALE GENOMIC DNA]</scope>
    <source>
        <strain evidence="2 3">SAORIC-696</strain>
    </source>
</reference>
<gene>
    <name evidence="2" type="ORF">PQO03_09950</name>
</gene>
<dbReference type="RefSeq" id="WP_274149997.1">
    <property type="nucleotide sequence ID" value="NZ_CP117811.1"/>
</dbReference>
<sequence>MKYFDPHIHMSSRTTDDYIAMYKSGIRAVIEPAFWLGQPRTHAGSFDDYFQSITGWERFRASQFGIRHFCTICLNAKEANNPEYADKVLELLPLYLEKDNVVGIGEIGYDDMTDHEHMLFKVQLEMAKERNLPVIVHTPHRDKLNGTKATIDLIREVGIDETLVVIDHNNEETLPLVLETNCWAGHTIYPYSKMDADRMVELIQQYGSDRILVNSSADWGVSNPLAVPVTAGLMKEQNFSDEIITKVMWENPIALFEKSGAFTKAELETELEFDQSLLFHGNSVLRGQRPEKRTND</sequence>
<dbReference type="InterPro" id="IPR032466">
    <property type="entry name" value="Metal_Hydrolase"/>
</dbReference>
<evidence type="ECO:0000313" key="3">
    <source>
        <dbReference type="Proteomes" id="UP001214250"/>
    </source>
</evidence>
<comment type="similarity">
    <text evidence="1">Belongs to the metallo-dependent hydrolases superfamily.</text>
</comment>
<organism evidence="2 3">
    <name type="scientific">Lentisphaera profundi</name>
    <dbReference type="NCBI Taxonomy" id="1658616"/>
    <lineage>
        <taxon>Bacteria</taxon>
        <taxon>Pseudomonadati</taxon>
        <taxon>Lentisphaerota</taxon>
        <taxon>Lentisphaeria</taxon>
        <taxon>Lentisphaerales</taxon>
        <taxon>Lentisphaeraceae</taxon>
        <taxon>Lentisphaera</taxon>
    </lineage>
</organism>
<protein>
    <submittedName>
        <fullName evidence="2">TatD family hydrolase</fullName>
    </submittedName>
</protein>
<dbReference type="PANTHER" id="PTHR42658:SF1">
    <property type="entry name" value="HYDROLASE TATD"/>
    <property type="match status" value="1"/>
</dbReference>
<dbReference type="GO" id="GO:0016787">
    <property type="term" value="F:hydrolase activity"/>
    <property type="evidence" value="ECO:0007669"/>
    <property type="project" value="UniProtKB-KW"/>
</dbReference>
<evidence type="ECO:0000313" key="2">
    <source>
        <dbReference type="EMBL" id="WDE96036.1"/>
    </source>
</evidence>
<dbReference type="Gene3D" id="3.20.20.140">
    <property type="entry name" value="Metal-dependent hydrolases"/>
    <property type="match status" value="1"/>
</dbReference>
<accession>A0ABY7VPG0</accession>
<dbReference type="Pfam" id="PF01026">
    <property type="entry name" value="TatD_DNase"/>
    <property type="match status" value="1"/>
</dbReference>
<keyword evidence="3" id="KW-1185">Reference proteome</keyword>
<dbReference type="Proteomes" id="UP001214250">
    <property type="component" value="Chromosome 1"/>
</dbReference>